<protein>
    <submittedName>
        <fullName evidence="2">Uncharacterized protein</fullName>
    </submittedName>
</protein>
<reference evidence="2" key="1">
    <citation type="submission" date="2019-08" db="EMBL/GenBank/DDBJ databases">
        <authorList>
            <person name="Kucharzyk K."/>
            <person name="Murdoch R.W."/>
            <person name="Higgins S."/>
            <person name="Loffler F."/>
        </authorList>
    </citation>
    <scope>NUCLEOTIDE SEQUENCE</scope>
</reference>
<organism evidence="2">
    <name type="scientific">bioreactor metagenome</name>
    <dbReference type="NCBI Taxonomy" id="1076179"/>
    <lineage>
        <taxon>unclassified sequences</taxon>
        <taxon>metagenomes</taxon>
        <taxon>ecological metagenomes</taxon>
    </lineage>
</organism>
<proteinExistence type="predicted"/>
<dbReference type="EMBL" id="VSSQ01035222">
    <property type="protein sequence ID" value="MPM87394.1"/>
    <property type="molecule type" value="Genomic_DNA"/>
</dbReference>
<evidence type="ECO:0000256" key="1">
    <source>
        <dbReference type="SAM" id="MobiDB-lite"/>
    </source>
</evidence>
<sequence>MGDGNSSLHLGERIQTRLAGMEFTRKTLMENGGNQTGRIHPNRPCHPATVRQRRKTERGDRLRDSDRRSRVRPEVSGAAIPDWRHLCCLQNNSLRKRTLRIPKRLREHPFTLTGSARSEKRPTAIRTLPGARMGI</sequence>
<accession>A0A645DDB6</accession>
<evidence type="ECO:0000313" key="2">
    <source>
        <dbReference type="EMBL" id="MPM87394.1"/>
    </source>
</evidence>
<name>A0A645DDB6_9ZZZZ</name>
<comment type="caution">
    <text evidence="2">The sequence shown here is derived from an EMBL/GenBank/DDBJ whole genome shotgun (WGS) entry which is preliminary data.</text>
</comment>
<gene>
    <name evidence="2" type="ORF">SDC9_134490</name>
</gene>
<feature type="region of interest" description="Disordered" evidence="1">
    <location>
        <begin position="31"/>
        <end position="75"/>
    </location>
</feature>
<dbReference type="AlphaFoldDB" id="A0A645DDB6"/>
<feature type="compositionally biased region" description="Basic and acidic residues" evidence="1">
    <location>
        <begin position="57"/>
        <end position="73"/>
    </location>
</feature>